<feature type="compositionally biased region" description="Basic and acidic residues" evidence="1">
    <location>
        <begin position="192"/>
        <end position="202"/>
    </location>
</feature>
<feature type="compositionally biased region" description="Low complexity" evidence="1">
    <location>
        <begin position="392"/>
        <end position="410"/>
    </location>
</feature>
<gene>
    <name evidence="3" type="ORF">AGOR_G00091410</name>
</gene>
<feature type="region of interest" description="Disordered" evidence="1">
    <location>
        <begin position="455"/>
        <end position="487"/>
    </location>
</feature>
<reference evidence="3" key="1">
    <citation type="submission" date="2021-01" db="EMBL/GenBank/DDBJ databases">
        <authorList>
            <person name="Zahm M."/>
            <person name="Roques C."/>
            <person name="Cabau C."/>
            <person name="Klopp C."/>
            <person name="Donnadieu C."/>
            <person name="Jouanno E."/>
            <person name="Lampietro C."/>
            <person name="Louis A."/>
            <person name="Herpin A."/>
            <person name="Echchiki A."/>
            <person name="Berthelot C."/>
            <person name="Parey E."/>
            <person name="Roest-Crollius H."/>
            <person name="Braasch I."/>
            <person name="Postlethwait J."/>
            <person name="Bobe J."/>
            <person name="Montfort J."/>
            <person name="Bouchez O."/>
            <person name="Begum T."/>
            <person name="Mejri S."/>
            <person name="Adams A."/>
            <person name="Chen W.-J."/>
            <person name="Guiguen Y."/>
        </authorList>
    </citation>
    <scope>NUCLEOTIDE SEQUENCE</scope>
    <source>
        <tissue evidence="3">Blood</tissue>
    </source>
</reference>
<feature type="compositionally biased region" description="Gly residues" evidence="1">
    <location>
        <begin position="203"/>
        <end position="213"/>
    </location>
</feature>
<protein>
    <recommendedName>
        <fullName evidence="5">CUB domain-containing protein</fullName>
    </recommendedName>
</protein>
<feature type="region of interest" description="Disordered" evidence="1">
    <location>
        <begin position="312"/>
        <end position="331"/>
    </location>
</feature>
<feature type="compositionally biased region" description="Basic and acidic residues" evidence="1">
    <location>
        <begin position="153"/>
        <end position="166"/>
    </location>
</feature>
<dbReference type="AlphaFoldDB" id="A0A8T3DL74"/>
<evidence type="ECO:0008006" key="5">
    <source>
        <dbReference type="Google" id="ProtNLM"/>
    </source>
</evidence>
<comment type="caution">
    <text evidence="3">The sequence shown here is derived from an EMBL/GenBank/DDBJ whole genome shotgun (WGS) entry which is preliminary data.</text>
</comment>
<name>A0A8T3DL74_9TELE</name>
<accession>A0A8T3DL74</accession>
<evidence type="ECO:0000313" key="3">
    <source>
        <dbReference type="EMBL" id="KAI1896107.1"/>
    </source>
</evidence>
<organism evidence="3 4">
    <name type="scientific">Albula goreensis</name>
    <dbReference type="NCBI Taxonomy" id="1534307"/>
    <lineage>
        <taxon>Eukaryota</taxon>
        <taxon>Metazoa</taxon>
        <taxon>Chordata</taxon>
        <taxon>Craniata</taxon>
        <taxon>Vertebrata</taxon>
        <taxon>Euteleostomi</taxon>
        <taxon>Actinopterygii</taxon>
        <taxon>Neopterygii</taxon>
        <taxon>Teleostei</taxon>
        <taxon>Albuliformes</taxon>
        <taxon>Albulidae</taxon>
        <taxon>Albula</taxon>
    </lineage>
</organism>
<proteinExistence type="predicted"/>
<feature type="region of interest" description="Disordered" evidence="1">
    <location>
        <begin position="153"/>
        <end position="260"/>
    </location>
</feature>
<evidence type="ECO:0000313" key="4">
    <source>
        <dbReference type="Proteomes" id="UP000829720"/>
    </source>
</evidence>
<feature type="signal peptide" evidence="2">
    <location>
        <begin position="1"/>
        <end position="20"/>
    </location>
</feature>
<sequence>MRLTIYGLFLLIFNTGYVFAVVHRDCGGIIDILRERSGYIRYSSPAGQVDSNSVTYYNETEQSETECTWIIDARPDQKVQLEIVSIDNVSSLWAHFENSGEQKVFAQKESSPFSGDGRTRITWKAKKYSDKQQSVNLFFTGRPEIRNLLEEGRGESARTAHPEHGESSSPHISGAPRVRRKSWPPASSGPAQHREGSAHHTEGPGGRGLGHGTVGTFPSLTSAPALGQSSSASAASDKEAPPLLQETANNNPDTSGAARGASHITAAPGLSTEGNGRGTMDPTGQRLQIWATEPEPEPEAHRFLEVSVDSRGRVTVGPPPKQDPDAVFQGPLTEPETKLTVLPPSPSAAGSAIPISVLPAVSPTVSPKMDPPGSMQPGQPADRTRGAGVGNPHISALPLHHPHSSASHPSGEVDPPSLTSPVDYPAALTPSDSNSPAVYLTMALLDPRGKDYTHRDYGLHSVSPLPGEGREEATGKQSVSNVPSSSTLGLSQEWKVLPHTGGSIGKGSWRVTDMDPPGSSLPEDSTYFDTEQGSHLDGTTGVSGLSWSRGLFRAVLISHQEPLGRQELRCPSPGRFGGRVPSAGLYPHARCYSQS</sequence>
<feature type="region of interest" description="Disordered" evidence="1">
    <location>
        <begin position="363"/>
        <end position="433"/>
    </location>
</feature>
<evidence type="ECO:0000256" key="1">
    <source>
        <dbReference type="SAM" id="MobiDB-lite"/>
    </source>
</evidence>
<dbReference type="EMBL" id="JAERUA010000008">
    <property type="protein sequence ID" value="KAI1896107.1"/>
    <property type="molecule type" value="Genomic_DNA"/>
</dbReference>
<feature type="chain" id="PRO_5035787466" description="CUB domain-containing protein" evidence="2">
    <location>
        <begin position="21"/>
        <end position="595"/>
    </location>
</feature>
<feature type="compositionally biased region" description="Polar residues" evidence="1">
    <location>
        <begin position="475"/>
        <end position="487"/>
    </location>
</feature>
<feature type="compositionally biased region" description="Low complexity" evidence="1">
    <location>
        <begin position="222"/>
        <end position="235"/>
    </location>
</feature>
<keyword evidence="2" id="KW-0732">Signal</keyword>
<dbReference type="Proteomes" id="UP000829720">
    <property type="component" value="Unassembled WGS sequence"/>
</dbReference>
<evidence type="ECO:0000256" key="2">
    <source>
        <dbReference type="SAM" id="SignalP"/>
    </source>
</evidence>
<keyword evidence="4" id="KW-1185">Reference proteome</keyword>